<dbReference type="Proteomes" id="UP001497535">
    <property type="component" value="Unassembled WGS sequence"/>
</dbReference>
<dbReference type="EMBL" id="CAVMJV010000099">
    <property type="protein sequence ID" value="CAK5096111.1"/>
    <property type="molecule type" value="Genomic_DNA"/>
</dbReference>
<proteinExistence type="predicted"/>
<sequence length="1081" mass="124331">MTSETKNIFIDQDSPAEDNETTESYTDPSIIENACPQCTAFRANADRAWDVLREFQTANEENKKFKNEIHQLESQLKESRDYISALRQQQQDYDKIIKEKDLKITLCEEKIVNLEDQYSRVLRAGRQHQHDSDKIIKEKDLKIKNADERIATLEFQYNRLVKAEQQKQQDFDNLIKEKDLKIASCNEKIADLECQSSQSNYQQQNFDDLIGTNDLSVNIYLDNVDNFENQKEDRSNEVTENGDLNEQVSVVDKELEPETLQNQKEDHNNAVTEKNLVISEDANDVNRNEDVDVGQVLESKALHNDPTDSLEIDDDDLSLDHHESSCRQHQNDSDKIIKEPESSHTDPTDSLEIDDDDNLSLELPLSPPKIVSMSIDVPLSIDEIFNSSFFLEHAKNKLLDNLGPFDLLLPSPAPKSPASKSPARKKNFQVSQEFRKVKENEGPQISTTSTTPPQFSVQLTDENPKLQIFNISKKYKIDKKQAALLYSQAKRDDANRKRRLEPSDDENDGGESIATSETVKSEKAPRHLLPWVPHRPVVRTQTRSVLSYEDHKRYVGIIVNELQSVPKYRFEHNKTEIQALDQKLEDERNFYIKSALQSAKQFKAFHFDPGQLKIFNEHYHEMIKLYIGQRVFQGVLSSIPWPRTQILQDSQTSQFLHIRTTKILSPGLAPKTQIPEIKRKFIFSNKPVRQMLVDRLKEKQPIDEDKQVVDFALFNGVHVSMDASTLRHLLSAPWSQRNQTYACKLKITSRVFSGKLCKICIISPPLIASRIHKTAIPRAFAKWGLKAFLFGNDPSFADAVLSNQPKDSCQSLLDDLGLGDVGKVDTKNSRKKYSIISFDDPKLEISPQEQHQVLIRTNLHANEERKDGQLQQISLTARVEFLPEIGAEKLSNEEQIWNLLTGLLKGSEEHINFRLKVERESVVLQYDRRLPTKISQLSVEAKAILAGRINRVKTLLKELPKLSVGEYLLMPDVDNEQLQIIKQQTAPEEISVQQSTSFDNVYEEDKSNLWEEPIRSRTVGPRSLEKNVYYDAQWFDRLLQSKIISSQNELFDYWNGIDPHYPLQWHVVKSQIPGALYPKRN</sequence>
<keyword evidence="2" id="KW-1185">Reference proteome</keyword>
<protein>
    <submittedName>
        <fullName evidence="1">Uncharacterized protein</fullName>
    </submittedName>
</protein>
<accession>A0ACB1ARQ3</accession>
<organism evidence="1 2">
    <name type="scientific">Meloidogyne enterolobii</name>
    <name type="common">Root-knot nematode worm</name>
    <name type="synonym">Meloidogyne mayaguensis</name>
    <dbReference type="NCBI Taxonomy" id="390850"/>
    <lineage>
        <taxon>Eukaryota</taxon>
        <taxon>Metazoa</taxon>
        <taxon>Ecdysozoa</taxon>
        <taxon>Nematoda</taxon>
        <taxon>Chromadorea</taxon>
        <taxon>Rhabditida</taxon>
        <taxon>Tylenchina</taxon>
        <taxon>Tylenchomorpha</taxon>
        <taxon>Tylenchoidea</taxon>
        <taxon>Meloidogynidae</taxon>
        <taxon>Meloidogyninae</taxon>
        <taxon>Meloidogyne</taxon>
    </lineage>
</organism>
<evidence type="ECO:0000313" key="2">
    <source>
        <dbReference type="Proteomes" id="UP001497535"/>
    </source>
</evidence>
<comment type="caution">
    <text evidence="1">The sequence shown here is derived from an EMBL/GenBank/DDBJ whole genome shotgun (WGS) entry which is preliminary data.</text>
</comment>
<name>A0ACB1ARQ3_MELEN</name>
<reference evidence="1" key="1">
    <citation type="submission" date="2023-11" db="EMBL/GenBank/DDBJ databases">
        <authorList>
            <person name="Poullet M."/>
        </authorList>
    </citation>
    <scope>NUCLEOTIDE SEQUENCE</scope>
    <source>
        <strain evidence="1">E1834</strain>
    </source>
</reference>
<evidence type="ECO:0000313" key="1">
    <source>
        <dbReference type="EMBL" id="CAK5096111.1"/>
    </source>
</evidence>
<gene>
    <name evidence="1" type="ORF">MENTE1834_LOCUS41052</name>
</gene>